<dbReference type="AlphaFoldDB" id="A0A2T8HT94"/>
<reference evidence="1 2" key="1">
    <citation type="submission" date="2018-04" db="EMBL/GenBank/DDBJ databases">
        <title>Pararhodobacter oceanense sp. nov., isolated from marine intertidal sediment.</title>
        <authorList>
            <person name="Wang X.-L."/>
            <person name="Du Z.-J."/>
        </authorList>
    </citation>
    <scope>NUCLEOTIDE SEQUENCE [LARGE SCALE GENOMIC DNA]</scope>
    <source>
        <strain evidence="1 2">AM505</strain>
    </source>
</reference>
<evidence type="ECO:0000313" key="2">
    <source>
        <dbReference type="Proteomes" id="UP000245911"/>
    </source>
</evidence>
<keyword evidence="2" id="KW-1185">Reference proteome</keyword>
<evidence type="ECO:0008006" key="3">
    <source>
        <dbReference type="Google" id="ProtNLM"/>
    </source>
</evidence>
<comment type="caution">
    <text evidence="1">The sequence shown here is derived from an EMBL/GenBank/DDBJ whole genome shotgun (WGS) entry which is preliminary data.</text>
</comment>
<name>A0A2T8HT94_9RHOB</name>
<dbReference type="RefSeq" id="WP_116558476.1">
    <property type="nucleotide sequence ID" value="NZ_QDKM01000004.1"/>
</dbReference>
<accession>A0A2T8HT94</accession>
<dbReference type="Gene3D" id="3.10.50.30">
    <property type="entry name" value="Transcription elongation factor, GreA/GreB, C-terminal domain"/>
    <property type="match status" value="1"/>
</dbReference>
<protein>
    <recommendedName>
        <fullName evidence="3">Transcription elongation factor GreA/GreB C-terminal domain-containing protein</fullName>
    </recommendedName>
</protein>
<proteinExistence type="predicted"/>
<dbReference type="EMBL" id="QDKM01000004">
    <property type="protein sequence ID" value="PVH28641.1"/>
    <property type="molecule type" value="Genomic_DNA"/>
</dbReference>
<dbReference type="InterPro" id="IPR036953">
    <property type="entry name" value="GreA/GreB_C_sf"/>
</dbReference>
<dbReference type="Proteomes" id="UP000245911">
    <property type="component" value="Unassembled WGS sequence"/>
</dbReference>
<sequence length="161" mass="17436">MKLNFNPYLFAPLFTPRSPGGRKPRGWGASRRPSYVPKAYVPVINTTDRGHLERYDAECDPRLEPYLSRVLRNTLNAPTVEDADLPGDAVSGGATVRYTIDDGPEQVGLLCHQSRTLGANGVIAAFSLLGVTLIGMRVGQRAPLVHRCGKITAVTVLGVTH</sequence>
<gene>
    <name evidence="1" type="ORF">DDE20_10610</name>
</gene>
<dbReference type="GO" id="GO:0003677">
    <property type="term" value="F:DNA binding"/>
    <property type="evidence" value="ECO:0007669"/>
    <property type="project" value="InterPro"/>
</dbReference>
<dbReference type="OrthoDB" id="7870663at2"/>
<evidence type="ECO:0000313" key="1">
    <source>
        <dbReference type="EMBL" id="PVH28641.1"/>
    </source>
</evidence>
<organism evidence="1 2">
    <name type="scientific">Pararhodobacter oceanensis</name>
    <dbReference type="NCBI Taxonomy" id="2172121"/>
    <lineage>
        <taxon>Bacteria</taxon>
        <taxon>Pseudomonadati</taxon>
        <taxon>Pseudomonadota</taxon>
        <taxon>Alphaproteobacteria</taxon>
        <taxon>Rhodobacterales</taxon>
        <taxon>Paracoccaceae</taxon>
        <taxon>Pararhodobacter</taxon>
    </lineage>
</organism>
<dbReference type="GO" id="GO:0032784">
    <property type="term" value="P:regulation of DNA-templated transcription elongation"/>
    <property type="evidence" value="ECO:0007669"/>
    <property type="project" value="InterPro"/>
</dbReference>